<dbReference type="EMBL" id="MARB01000006">
    <property type="protein sequence ID" value="ODJ88271.1"/>
    <property type="molecule type" value="Genomic_DNA"/>
</dbReference>
<evidence type="ECO:0000313" key="3">
    <source>
        <dbReference type="EMBL" id="ODJ88271.1"/>
    </source>
</evidence>
<feature type="transmembrane region" description="Helical" evidence="1">
    <location>
        <begin position="49"/>
        <end position="68"/>
    </location>
</feature>
<protein>
    <recommendedName>
        <fullName evidence="2">DUF2157 domain-containing protein</fullName>
    </recommendedName>
</protein>
<dbReference type="Pfam" id="PF09925">
    <property type="entry name" value="DUF2157"/>
    <property type="match status" value="1"/>
</dbReference>
<organism evidence="3 4">
    <name type="scientific">Candidatus Thiodiazotropha endolucinida</name>
    <dbReference type="NCBI Taxonomy" id="1655433"/>
    <lineage>
        <taxon>Bacteria</taxon>
        <taxon>Pseudomonadati</taxon>
        <taxon>Pseudomonadota</taxon>
        <taxon>Gammaproteobacteria</taxon>
        <taxon>Chromatiales</taxon>
        <taxon>Sedimenticolaceae</taxon>
        <taxon>Candidatus Thiodiazotropha</taxon>
    </lineage>
</organism>
<dbReference type="AlphaFoldDB" id="A0A7Z1AFT0"/>
<feature type="transmembrane region" description="Helical" evidence="1">
    <location>
        <begin position="80"/>
        <end position="98"/>
    </location>
</feature>
<evidence type="ECO:0000313" key="4">
    <source>
        <dbReference type="Proteomes" id="UP000094769"/>
    </source>
</evidence>
<evidence type="ECO:0000259" key="2">
    <source>
        <dbReference type="Pfam" id="PF09925"/>
    </source>
</evidence>
<name>A0A7Z1AFT0_9GAMM</name>
<comment type="caution">
    <text evidence="3">The sequence shown here is derived from an EMBL/GenBank/DDBJ whole genome shotgun (WGS) entry which is preliminary data.</text>
</comment>
<keyword evidence="4" id="KW-1185">Reference proteome</keyword>
<keyword evidence="1" id="KW-0812">Transmembrane</keyword>
<sequence>MHKEIIADYANVQELAQQLKLSEAAYRRAMTLAGLAPDQTSWLRHIDRFLIALGALLIVAGILAFFAWNWADLSHLTKFALVEGGVMGAVVLAWRFGLDTIAGRVSLLTAAFLTGTLLAVFGQAYQTGADPYGLFLTWALLILPWAIIGRQTGIWMLLQILLNLTLIMYYTQVLHPPDGWWQVSQLLGPLVWLGTTVMDSTLASYLFVLNVLALIIWEFGSYRGVSWMRGILFPRVIAFIAFSTVLLPTLVIIVAAGFEEQTRLSVVSPTLLLIATGAALYYYQYRRHDLFILTCSLLGVIMVITAFFIRHMMSGSGSLLFLALLLIAQVASAAWWLRQIALSWETRS</sequence>
<dbReference type="Proteomes" id="UP000094769">
    <property type="component" value="Unassembled WGS sequence"/>
</dbReference>
<feature type="transmembrane region" description="Helical" evidence="1">
    <location>
        <begin position="290"/>
        <end position="313"/>
    </location>
</feature>
<feature type="transmembrane region" description="Helical" evidence="1">
    <location>
        <begin position="264"/>
        <end position="283"/>
    </location>
</feature>
<accession>A0A7Z1AFT0</accession>
<keyword evidence="1" id="KW-1133">Transmembrane helix</keyword>
<feature type="transmembrane region" description="Helical" evidence="1">
    <location>
        <begin position="191"/>
        <end position="216"/>
    </location>
</feature>
<feature type="transmembrane region" description="Helical" evidence="1">
    <location>
        <begin position="154"/>
        <end position="171"/>
    </location>
</feature>
<dbReference type="OrthoDB" id="327621at2"/>
<dbReference type="InterPro" id="IPR018677">
    <property type="entry name" value="DUF2157"/>
</dbReference>
<feature type="transmembrane region" description="Helical" evidence="1">
    <location>
        <begin position="131"/>
        <end position="147"/>
    </location>
</feature>
<evidence type="ECO:0000256" key="1">
    <source>
        <dbReference type="SAM" id="Phobius"/>
    </source>
</evidence>
<gene>
    <name evidence="3" type="ORF">CODIS_12720</name>
</gene>
<feature type="transmembrane region" description="Helical" evidence="1">
    <location>
        <begin position="105"/>
        <end position="125"/>
    </location>
</feature>
<reference evidence="3 4" key="1">
    <citation type="submission" date="2016-06" db="EMBL/GenBank/DDBJ databases">
        <title>Genome sequence of endosymbiont of Candidatus Endolucinida thiodiazotropha.</title>
        <authorList>
            <person name="Poehlein A."/>
            <person name="Koenig S."/>
            <person name="Heiden S.E."/>
            <person name="Thuermer A."/>
            <person name="Voget S."/>
            <person name="Daniel R."/>
            <person name="Markert S."/>
            <person name="Gros O."/>
            <person name="Schweder T."/>
        </authorList>
    </citation>
    <scope>NUCLEOTIDE SEQUENCE [LARGE SCALE GENOMIC DNA]</scope>
    <source>
        <strain evidence="3 4">COS</strain>
    </source>
</reference>
<feature type="domain" description="DUF2157" evidence="2">
    <location>
        <begin position="18"/>
        <end position="155"/>
    </location>
</feature>
<feature type="transmembrane region" description="Helical" evidence="1">
    <location>
        <begin position="236"/>
        <end position="258"/>
    </location>
</feature>
<dbReference type="RefSeq" id="WP_069122337.1">
    <property type="nucleotide sequence ID" value="NZ_MARB01000006.1"/>
</dbReference>
<proteinExistence type="predicted"/>
<keyword evidence="1" id="KW-0472">Membrane</keyword>
<feature type="transmembrane region" description="Helical" evidence="1">
    <location>
        <begin position="319"/>
        <end position="337"/>
    </location>
</feature>